<protein>
    <submittedName>
        <fullName evidence="1">PRC-barrel domain containing protein</fullName>
    </submittedName>
</protein>
<name>A0AAU1U076_9ACTN</name>
<evidence type="ECO:0000313" key="1">
    <source>
        <dbReference type="EMBL" id="WTS10141.1"/>
    </source>
</evidence>
<accession>A0AAU1U076</accession>
<dbReference type="EMBL" id="CP108195">
    <property type="protein sequence ID" value="WTS10141.1"/>
    <property type="molecule type" value="Genomic_DNA"/>
</dbReference>
<dbReference type="InterPro" id="IPR014747">
    <property type="entry name" value="Bac_photo_RC_H_C"/>
</dbReference>
<gene>
    <name evidence="1" type="ORF">OHU69_02970</name>
</gene>
<dbReference type="AlphaFoldDB" id="A0AAU1U076"/>
<proteinExistence type="predicted"/>
<dbReference type="Gene3D" id="3.90.50.10">
    <property type="entry name" value="Photosynthetic Reaction Center, subunit H, domain 2"/>
    <property type="match status" value="1"/>
</dbReference>
<dbReference type="GO" id="GO:0019684">
    <property type="term" value="P:photosynthesis, light reaction"/>
    <property type="evidence" value="ECO:0007669"/>
    <property type="project" value="InterPro"/>
</dbReference>
<dbReference type="SUPFAM" id="SSF50346">
    <property type="entry name" value="PRC-barrel domain"/>
    <property type="match status" value="1"/>
</dbReference>
<organism evidence="1">
    <name type="scientific">Streptomyces sp. NBC_00119</name>
    <dbReference type="NCBI Taxonomy" id="2975659"/>
    <lineage>
        <taxon>Bacteria</taxon>
        <taxon>Bacillati</taxon>
        <taxon>Actinomycetota</taxon>
        <taxon>Actinomycetes</taxon>
        <taxon>Kitasatosporales</taxon>
        <taxon>Streptomycetaceae</taxon>
        <taxon>Streptomyces</taxon>
    </lineage>
</organism>
<sequence>MQSVWAYPAGIGYQGQEQAALTGFTLTAPDGIVGQVERQVDESGMQHLVVDTGVWVFGKSVLIPAGIVVAIDTGAQTVAVIHTRDEIKAAPRFTLDSQTTELAYLTEVGNYYATLERSAPL</sequence>
<dbReference type="InterPro" id="IPR011033">
    <property type="entry name" value="PRC_barrel-like_sf"/>
</dbReference>
<dbReference type="GO" id="GO:0030077">
    <property type="term" value="C:plasma membrane light-harvesting complex"/>
    <property type="evidence" value="ECO:0007669"/>
    <property type="project" value="InterPro"/>
</dbReference>
<reference evidence="1" key="1">
    <citation type="submission" date="2022-10" db="EMBL/GenBank/DDBJ databases">
        <title>The complete genomes of actinobacterial strains from the NBC collection.</title>
        <authorList>
            <person name="Joergensen T.S."/>
            <person name="Alvarez Arevalo M."/>
            <person name="Sterndorff E.B."/>
            <person name="Faurdal D."/>
            <person name="Vuksanovic O."/>
            <person name="Mourched A.-S."/>
            <person name="Charusanti P."/>
            <person name="Shaw S."/>
            <person name="Blin K."/>
            <person name="Weber T."/>
        </authorList>
    </citation>
    <scope>NUCLEOTIDE SEQUENCE</scope>
    <source>
        <strain evidence="1">NBC_00119</strain>
    </source>
</reference>